<dbReference type="Proteomes" id="UP000616499">
    <property type="component" value="Unassembled WGS sequence"/>
</dbReference>
<comment type="caution">
    <text evidence="2">The sequence shown here is derived from an EMBL/GenBank/DDBJ whole genome shotgun (WGS) entry which is preliminary data.</text>
</comment>
<keyword evidence="3" id="KW-1185">Reference proteome</keyword>
<protein>
    <recommendedName>
        <fullName evidence="4">YceK/YidQ family lipoprotein</fullName>
    </recommendedName>
</protein>
<feature type="signal peptide" evidence="1">
    <location>
        <begin position="1"/>
        <end position="25"/>
    </location>
</feature>
<dbReference type="EMBL" id="BMNW01000001">
    <property type="protein sequence ID" value="GGL98873.1"/>
    <property type="molecule type" value="Genomic_DNA"/>
</dbReference>
<organism evidence="2 3">
    <name type="scientific">Pseudomonas asuensis</name>
    <dbReference type="NCBI Taxonomy" id="1825787"/>
    <lineage>
        <taxon>Bacteria</taxon>
        <taxon>Pseudomonadati</taxon>
        <taxon>Pseudomonadota</taxon>
        <taxon>Gammaproteobacteria</taxon>
        <taxon>Pseudomonadales</taxon>
        <taxon>Pseudomonadaceae</taxon>
        <taxon>Pseudomonas</taxon>
    </lineage>
</organism>
<proteinExistence type="predicted"/>
<dbReference type="PROSITE" id="PS51257">
    <property type="entry name" value="PROKAR_LIPOPROTEIN"/>
    <property type="match status" value="1"/>
</dbReference>
<name>A0ABQ2GJT7_9PSED</name>
<evidence type="ECO:0000313" key="2">
    <source>
        <dbReference type="EMBL" id="GGL98873.1"/>
    </source>
</evidence>
<reference evidence="3" key="1">
    <citation type="journal article" date="2019" name="Int. J. Syst. Evol. Microbiol.">
        <title>The Global Catalogue of Microorganisms (GCM) 10K type strain sequencing project: providing services to taxonomists for standard genome sequencing and annotation.</title>
        <authorList>
            <consortium name="The Broad Institute Genomics Platform"/>
            <consortium name="The Broad Institute Genome Sequencing Center for Infectious Disease"/>
            <person name="Wu L."/>
            <person name="Ma J."/>
        </authorList>
    </citation>
    <scope>NUCLEOTIDE SEQUENCE [LARGE SCALE GENOMIC DNA]</scope>
    <source>
        <strain evidence="3">JCM 13501</strain>
    </source>
</reference>
<evidence type="ECO:0000256" key="1">
    <source>
        <dbReference type="SAM" id="SignalP"/>
    </source>
</evidence>
<dbReference type="Pfam" id="PF07119">
    <property type="entry name" value="DUF1375"/>
    <property type="match status" value="1"/>
</dbReference>
<evidence type="ECO:0000313" key="3">
    <source>
        <dbReference type="Proteomes" id="UP000616499"/>
    </source>
</evidence>
<gene>
    <name evidence="2" type="ORF">GCM10009425_07490</name>
</gene>
<dbReference type="InterPro" id="IPR010780">
    <property type="entry name" value="DUF1375"/>
</dbReference>
<keyword evidence="1" id="KW-0732">Signal</keyword>
<dbReference type="RefSeq" id="WP_188864697.1">
    <property type="nucleotide sequence ID" value="NZ_BMNW01000001.1"/>
</dbReference>
<accession>A0ABQ2GJT7</accession>
<sequence>MNKLFCACLVLVLLSGCASVSTLNASEPGAPIVYSGTRLDWYAIQGGCCPTERFGVDAPTYPMLDLPGSLLVDTVLFPLALAKVLGIGLNVRGGS</sequence>
<feature type="chain" id="PRO_5046612828" description="YceK/YidQ family lipoprotein" evidence="1">
    <location>
        <begin position="26"/>
        <end position="95"/>
    </location>
</feature>
<evidence type="ECO:0008006" key="4">
    <source>
        <dbReference type="Google" id="ProtNLM"/>
    </source>
</evidence>